<dbReference type="Proteomes" id="UP000254889">
    <property type="component" value="Chromosome"/>
</dbReference>
<sequence length="199" mass="21322">MIARPAARQFQVGGRPVFVLGIYNRSKQPQNFLVSGVQVTQVVNGDVARLEVITYEKLVQEEKTRQVFAAVATGLAAGANSYNASRAGYYNSNSTVYTPSGTYQVSTTGYSPTAAYIAQSNASAQNAEMISATIETGQRNLAVLERSVIKDNTLMPGEWYGGQLHIAPLVSTDGSKVYTISVLVGAERHEIQVAQGAAR</sequence>
<dbReference type="OrthoDB" id="8215879at2"/>
<name>A0A345ZU62_9HYPH</name>
<evidence type="ECO:0000313" key="2">
    <source>
        <dbReference type="Proteomes" id="UP000254889"/>
    </source>
</evidence>
<gene>
    <name evidence="1" type="ORF">DW352_07990</name>
</gene>
<reference evidence="1 2" key="1">
    <citation type="submission" date="2018-07" db="EMBL/GenBank/DDBJ databases">
        <authorList>
            <person name="Quirk P.G."/>
            <person name="Krulwich T.A."/>
        </authorList>
    </citation>
    <scope>NUCLEOTIDE SEQUENCE [LARGE SCALE GENOMIC DNA]</scope>
    <source>
        <strain evidence="1 2">CC-BB4</strain>
    </source>
</reference>
<proteinExistence type="predicted"/>
<keyword evidence="2" id="KW-1185">Reference proteome</keyword>
<dbReference type="EMBL" id="CP031417">
    <property type="protein sequence ID" value="AXK80459.1"/>
    <property type="molecule type" value="Genomic_DNA"/>
</dbReference>
<dbReference type="AlphaFoldDB" id="A0A345ZU62"/>
<evidence type="ECO:0000313" key="1">
    <source>
        <dbReference type="EMBL" id="AXK80459.1"/>
    </source>
</evidence>
<dbReference type="KEGG" id="ptaw:DW352_07990"/>
<organism evidence="1 2">
    <name type="scientific">Pseudolabrys taiwanensis</name>
    <dbReference type="NCBI Taxonomy" id="331696"/>
    <lineage>
        <taxon>Bacteria</taxon>
        <taxon>Pseudomonadati</taxon>
        <taxon>Pseudomonadota</taxon>
        <taxon>Alphaproteobacteria</taxon>
        <taxon>Hyphomicrobiales</taxon>
        <taxon>Xanthobacteraceae</taxon>
        <taxon>Pseudolabrys</taxon>
    </lineage>
</organism>
<protein>
    <submittedName>
        <fullName evidence="1">Uncharacterized protein</fullName>
    </submittedName>
</protein>
<accession>A0A345ZU62</accession>